<organism evidence="2 3">
    <name type="scientific">Haematococcus lacustris</name>
    <name type="common">Green alga</name>
    <name type="synonym">Haematococcus pluvialis</name>
    <dbReference type="NCBI Taxonomy" id="44745"/>
    <lineage>
        <taxon>Eukaryota</taxon>
        <taxon>Viridiplantae</taxon>
        <taxon>Chlorophyta</taxon>
        <taxon>core chlorophytes</taxon>
        <taxon>Chlorophyceae</taxon>
        <taxon>CS clade</taxon>
        <taxon>Chlamydomonadales</taxon>
        <taxon>Haematococcaceae</taxon>
        <taxon>Haematococcus</taxon>
    </lineage>
</organism>
<dbReference type="EMBL" id="BLLF01000165">
    <property type="protein sequence ID" value="GFH08499.1"/>
    <property type="molecule type" value="Genomic_DNA"/>
</dbReference>
<protein>
    <submittedName>
        <fullName evidence="2">Uncharacterized protein</fullName>
    </submittedName>
</protein>
<sequence>MDTLCKSERAVKTSQMTMRKTVAWRIARTAPTPARGASASRLSGRHRSLPGDERLRKGGQK</sequence>
<evidence type="ECO:0000313" key="2">
    <source>
        <dbReference type="EMBL" id="GFH08499.1"/>
    </source>
</evidence>
<feature type="region of interest" description="Disordered" evidence="1">
    <location>
        <begin position="29"/>
        <end position="61"/>
    </location>
</feature>
<name>A0A699YQP9_HAELA</name>
<comment type="caution">
    <text evidence="2">The sequence shown here is derived from an EMBL/GenBank/DDBJ whole genome shotgun (WGS) entry which is preliminary data.</text>
</comment>
<gene>
    <name evidence="2" type="ORF">HaLaN_03472</name>
</gene>
<reference evidence="2 3" key="1">
    <citation type="submission" date="2020-02" db="EMBL/GenBank/DDBJ databases">
        <title>Draft genome sequence of Haematococcus lacustris strain NIES-144.</title>
        <authorList>
            <person name="Morimoto D."/>
            <person name="Nakagawa S."/>
            <person name="Yoshida T."/>
            <person name="Sawayama S."/>
        </authorList>
    </citation>
    <scope>NUCLEOTIDE SEQUENCE [LARGE SCALE GENOMIC DNA]</scope>
    <source>
        <strain evidence="2 3">NIES-144</strain>
    </source>
</reference>
<accession>A0A699YQP9</accession>
<proteinExistence type="predicted"/>
<dbReference type="AlphaFoldDB" id="A0A699YQP9"/>
<dbReference type="Proteomes" id="UP000485058">
    <property type="component" value="Unassembled WGS sequence"/>
</dbReference>
<evidence type="ECO:0000313" key="3">
    <source>
        <dbReference type="Proteomes" id="UP000485058"/>
    </source>
</evidence>
<evidence type="ECO:0000256" key="1">
    <source>
        <dbReference type="SAM" id="MobiDB-lite"/>
    </source>
</evidence>
<feature type="compositionally biased region" description="Basic and acidic residues" evidence="1">
    <location>
        <begin position="49"/>
        <end position="61"/>
    </location>
</feature>
<keyword evidence="3" id="KW-1185">Reference proteome</keyword>